<dbReference type="InterPro" id="IPR025824">
    <property type="entry name" value="OB-fold_nuc-bd_dom"/>
</dbReference>
<keyword evidence="3 5" id="KW-0378">Hydrolase</keyword>
<dbReference type="AlphaFoldDB" id="A0A0A1MLY8"/>
<dbReference type="HAMAP" id="MF_00378">
    <property type="entry name" value="Exonuc_7_L"/>
    <property type="match status" value="1"/>
</dbReference>
<evidence type="ECO:0000313" key="9">
    <source>
        <dbReference type="EMBL" id="CEI84098.1"/>
    </source>
</evidence>
<evidence type="ECO:0000313" key="10">
    <source>
        <dbReference type="Proteomes" id="UP000040453"/>
    </source>
</evidence>
<dbReference type="EMBL" id="CDGG01000001">
    <property type="protein sequence ID" value="CEI84098.1"/>
    <property type="molecule type" value="Genomic_DNA"/>
</dbReference>
<dbReference type="GO" id="GO:0008855">
    <property type="term" value="F:exodeoxyribonuclease VII activity"/>
    <property type="evidence" value="ECO:0007669"/>
    <property type="project" value="UniProtKB-UniRule"/>
</dbReference>
<dbReference type="Pfam" id="PF02601">
    <property type="entry name" value="Exonuc_VII_L"/>
    <property type="match status" value="1"/>
</dbReference>
<protein>
    <recommendedName>
        <fullName evidence="5">Exodeoxyribonuclease 7 large subunit</fullName>
        <ecNumber evidence="5">3.1.11.6</ecNumber>
    </recommendedName>
    <alternativeName>
        <fullName evidence="5">Exodeoxyribonuclease VII large subunit</fullName>
        <shortName evidence="5">Exonuclease VII large subunit</shortName>
    </alternativeName>
</protein>
<dbReference type="Proteomes" id="UP000040453">
    <property type="component" value="Unassembled WGS sequence"/>
</dbReference>
<reference evidence="9 10" key="1">
    <citation type="submission" date="2014-11" db="EMBL/GenBank/DDBJ databases">
        <authorList>
            <person name="Urmite Genomes Urmite Genomes"/>
        </authorList>
    </citation>
    <scope>NUCLEOTIDE SEQUENCE [LARGE SCALE GENOMIC DNA]</scope>
    <source>
        <strain evidence="9 10">Oc5</strain>
    </source>
</reference>
<gene>
    <name evidence="5 9" type="primary">xseA</name>
    <name evidence="9" type="ORF">BN997_04032</name>
</gene>
<organism evidence="9 10">
    <name type="scientific">Oceanobacillus oncorhynchi</name>
    <dbReference type="NCBI Taxonomy" id="545501"/>
    <lineage>
        <taxon>Bacteria</taxon>
        <taxon>Bacillati</taxon>
        <taxon>Bacillota</taxon>
        <taxon>Bacilli</taxon>
        <taxon>Bacillales</taxon>
        <taxon>Bacillaceae</taxon>
        <taxon>Oceanobacillus</taxon>
    </lineage>
</organism>
<dbReference type="STRING" id="545501.BN997_04032"/>
<keyword evidence="2 5" id="KW-0540">Nuclease</keyword>
<sequence>MKDNYLTVTALTRYVKRKIDTDPHLRQVWLRGEISNFKHHSRGHMYMTIKDDNARIQAVMFSSNNSRLVFRPENGMSVLIRGEVSVYEASGQYQLYIRDMEPDGIGALYQAFEQLKEKLQTEGLFLDDQKKKIPAYPNHVGVITSPTGAAVRDIVTTIERRAPSVKITVLPVSVQGPQATSSIVKKIQYANAFPEEYDVLIVGRGGGSIEELWSFNEEAVARAIYASEIPVISAVGHETDTTIADFVSDLRAPTPTGAAELAVPSQKEQLDKVSYLAQRLSQVMRTDIQMHRKRLESLSQTYAFKYPKQLIAQKEQELDSMLDSLNKSLKARMEQKQLRYTHLKQRLDTQHPEQEIKTAADKNSKLLAELNRSMKQLFAKSESDLQTSINKLTLVNPLAVMARGYGISYSQDGDVIKSIKDVNEGDPIDVRLQDGYLHANVQKIKEVDQSGGRKEI</sequence>
<comment type="subunit">
    <text evidence="5">Heterooligomer composed of large and small subunits.</text>
</comment>
<dbReference type="RefSeq" id="WP_042534700.1">
    <property type="nucleotide sequence ID" value="NZ_CAXOIH010000001.1"/>
</dbReference>
<dbReference type="GO" id="GO:0005737">
    <property type="term" value="C:cytoplasm"/>
    <property type="evidence" value="ECO:0007669"/>
    <property type="project" value="UniProtKB-SubCell"/>
</dbReference>
<evidence type="ECO:0000256" key="2">
    <source>
        <dbReference type="ARBA" id="ARBA00022722"/>
    </source>
</evidence>
<comment type="subcellular location">
    <subcellularLocation>
        <location evidence="5 6">Cytoplasm</location>
    </subcellularLocation>
</comment>
<dbReference type="NCBIfam" id="TIGR00237">
    <property type="entry name" value="xseA"/>
    <property type="match status" value="1"/>
</dbReference>
<accession>A0A0A1MLY8</accession>
<dbReference type="InterPro" id="IPR003753">
    <property type="entry name" value="Exonuc_VII_L"/>
</dbReference>
<evidence type="ECO:0000256" key="6">
    <source>
        <dbReference type="RuleBase" id="RU004355"/>
    </source>
</evidence>
<dbReference type="GO" id="GO:0009318">
    <property type="term" value="C:exodeoxyribonuclease VII complex"/>
    <property type="evidence" value="ECO:0007669"/>
    <property type="project" value="UniProtKB-UniRule"/>
</dbReference>
<keyword evidence="10" id="KW-1185">Reference proteome</keyword>
<dbReference type="OrthoDB" id="9802795at2"/>
<dbReference type="CDD" id="cd04489">
    <property type="entry name" value="ExoVII_LU_OBF"/>
    <property type="match status" value="1"/>
</dbReference>
<dbReference type="GO" id="GO:0006308">
    <property type="term" value="P:DNA catabolic process"/>
    <property type="evidence" value="ECO:0007669"/>
    <property type="project" value="UniProtKB-UniRule"/>
</dbReference>
<dbReference type="PANTHER" id="PTHR30008">
    <property type="entry name" value="EXODEOXYRIBONUCLEASE 7 LARGE SUBUNIT"/>
    <property type="match status" value="1"/>
</dbReference>
<dbReference type="PANTHER" id="PTHR30008:SF0">
    <property type="entry name" value="EXODEOXYRIBONUCLEASE 7 LARGE SUBUNIT"/>
    <property type="match status" value="1"/>
</dbReference>
<keyword evidence="4 5" id="KW-0269">Exonuclease</keyword>
<dbReference type="InterPro" id="IPR020579">
    <property type="entry name" value="Exonuc_VII_lsu_C"/>
</dbReference>
<dbReference type="GO" id="GO:0003676">
    <property type="term" value="F:nucleic acid binding"/>
    <property type="evidence" value="ECO:0007669"/>
    <property type="project" value="InterPro"/>
</dbReference>
<name>A0A0A1MLY8_9BACI</name>
<evidence type="ECO:0000256" key="5">
    <source>
        <dbReference type="HAMAP-Rule" id="MF_00378"/>
    </source>
</evidence>
<dbReference type="Pfam" id="PF13742">
    <property type="entry name" value="tRNA_anti_2"/>
    <property type="match status" value="1"/>
</dbReference>
<evidence type="ECO:0000256" key="1">
    <source>
        <dbReference type="ARBA" id="ARBA00022490"/>
    </source>
</evidence>
<feature type="domain" description="OB-fold nucleic acid binding" evidence="8">
    <location>
        <begin position="6"/>
        <end position="101"/>
    </location>
</feature>
<evidence type="ECO:0000259" key="7">
    <source>
        <dbReference type="Pfam" id="PF02601"/>
    </source>
</evidence>
<feature type="domain" description="Exonuclease VII large subunit C-terminal" evidence="7">
    <location>
        <begin position="124"/>
        <end position="439"/>
    </location>
</feature>
<comment type="function">
    <text evidence="5">Bidirectionally degrades single-stranded DNA into large acid-insoluble oligonucleotides, which are then degraded further into small acid-soluble oligonucleotides.</text>
</comment>
<evidence type="ECO:0000256" key="4">
    <source>
        <dbReference type="ARBA" id="ARBA00022839"/>
    </source>
</evidence>
<comment type="catalytic activity">
    <reaction evidence="5 6">
        <text>Exonucleolytic cleavage in either 5'- to 3'- or 3'- to 5'-direction to yield nucleoside 5'-phosphates.</text>
        <dbReference type="EC" id="3.1.11.6"/>
    </reaction>
</comment>
<evidence type="ECO:0000259" key="8">
    <source>
        <dbReference type="Pfam" id="PF13742"/>
    </source>
</evidence>
<proteinExistence type="inferred from homology"/>
<dbReference type="EC" id="3.1.11.6" evidence="5"/>
<comment type="similarity">
    <text evidence="5 6">Belongs to the XseA family.</text>
</comment>
<keyword evidence="1 5" id="KW-0963">Cytoplasm</keyword>
<evidence type="ECO:0000256" key="3">
    <source>
        <dbReference type="ARBA" id="ARBA00022801"/>
    </source>
</evidence>